<evidence type="ECO:0000256" key="2">
    <source>
        <dbReference type="ARBA" id="ARBA00011032"/>
    </source>
</evidence>
<evidence type="ECO:0000256" key="1">
    <source>
        <dbReference type="ARBA" id="ARBA00001966"/>
    </source>
</evidence>
<dbReference type="EMBL" id="JALJRB010000038">
    <property type="protein sequence ID" value="MCJ8502969.1"/>
    <property type="molecule type" value="Genomic_DNA"/>
</dbReference>
<proteinExistence type="inferred from homology"/>
<evidence type="ECO:0000313" key="10">
    <source>
        <dbReference type="EMBL" id="MCJ8502969.1"/>
    </source>
</evidence>
<dbReference type="Proteomes" id="UP001165427">
    <property type="component" value="Unassembled WGS sequence"/>
</dbReference>
<feature type="domain" description="Aldehyde ferredoxin oxidoreductase N-terminal" evidence="9">
    <location>
        <begin position="9"/>
        <end position="212"/>
    </location>
</feature>
<keyword evidence="7" id="KW-0411">Iron-sulfur</keyword>
<dbReference type="Pfam" id="PF01314">
    <property type="entry name" value="AFOR_C"/>
    <property type="match status" value="1"/>
</dbReference>
<evidence type="ECO:0000313" key="11">
    <source>
        <dbReference type="Proteomes" id="UP001165427"/>
    </source>
</evidence>
<evidence type="ECO:0000256" key="3">
    <source>
        <dbReference type="ARBA" id="ARBA00022485"/>
    </source>
</evidence>
<keyword evidence="5" id="KW-0560">Oxidoreductase</keyword>
<dbReference type="InterPro" id="IPR013985">
    <property type="entry name" value="Ald_Fedxn_OxRdtase_dom3"/>
</dbReference>
<evidence type="ECO:0000256" key="4">
    <source>
        <dbReference type="ARBA" id="ARBA00022723"/>
    </source>
</evidence>
<name>A0AA41R507_9BACT</name>
<sequence length="631" mass="68946">MSSNKWYGWTGTILEVDLTHRTVRKRDLSEAAAHLYLGQAGVNARILYDRTCAALSPYSPEAPLIFGVGPLAATLAPCSGRFSVTFKSPLTGIFGDSNCGGHWGPELKLAGYDHMVIVGKADRPVYLWIDNDRVEIRDARAIWGETTWQTEALIKADIQEPTAQVASIGPAGENLVRFAAIICNQARAAARCGPGAVMGSKNLKAIAVRGDRGVRIADKIAFKDAVDEAVAAILADPLYESAKAYGTLAITGLAQALGFLPTRNFQKSTFEGADKLSGETFLKRYGTKHKGCYNCPIACSRYYQVSEGPYAATRGEGPEYESVTALGAKCGNDDFDAILHANTLCNQLGLDTISSGNTIAWAMECYEKGILNPARLDGIQLCFGNDSAMIAMLDKIAFRKGIGDLLADGPLMAARRIGGGDFVVHSKGLDYPAVDIRGTKGMALSFAVSPRGGDHLKGLSLYEVAPDIYSSDILSQTGIRVTDRYWLRYETKAELMCWHENWHCVVDALGLCKLEGIALKPMLPGHFQRMLSAATGWDLSIKALEQIGERIWNLERLFNVREGLNRKDDLPPRRLLDEPIATGPAKGERLDREKFEAMLSRYYELRGWNPETGRPTKEKLRELGLAQGLSQ</sequence>
<dbReference type="GO" id="GO:0046872">
    <property type="term" value="F:metal ion binding"/>
    <property type="evidence" value="ECO:0007669"/>
    <property type="project" value="UniProtKB-KW"/>
</dbReference>
<dbReference type="PANTHER" id="PTHR30038">
    <property type="entry name" value="ALDEHYDE FERREDOXIN OXIDOREDUCTASE"/>
    <property type="match status" value="1"/>
</dbReference>
<dbReference type="InterPro" id="IPR036021">
    <property type="entry name" value="Tungsten_al_ferr_oxy-like_C"/>
</dbReference>
<dbReference type="GO" id="GO:0051539">
    <property type="term" value="F:4 iron, 4 sulfur cluster binding"/>
    <property type="evidence" value="ECO:0007669"/>
    <property type="project" value="UniProtKB-KW"/>
</dbReference>
<dbReference type="InterPro" id="IPR013984">
    <property type="entry name" value="Ald_Fedxn_OxRdtase_dom2"/>
</dbReference>
<dbReference type="InterPro" id="IPR036503">
    <property type="entry name" value="Ald_Fedxn_OxRdtase_N_sf"/>
</dbReference>
<dbReference type="InterPro" id="IPR001203">
    <property type="entry name" value="OxRdtase_Ald_Fedxn_C"/>
</dbReference>
<keyword evidence="6" id="KW-0408">Iron</keyword>
<dbReference type="SUPFAM" id="SSF56228">
    <property type="entry name" value="Aldehyde ferredoxin oxidoreductase, N-terminal domain"/>
    <property type="match status" value="1"/>
</dbReference>
<evidence type="ECO:0000256" key="5">
    <source>
        <dbReference type="ARBA" id="ARBA00023002"/>
    </source>
</evidence>
<comment type="caution">
    <text evidence="10">The sequence shown here is derived from an EMBL/GenBank/DDBJ whole genome shotgun (WGS) entry which is preliminary data.</text>
</comment>
<dbReference type="SMART" id="SM00790">
    <property type="entry name" value="AFOR_N"/>
    <property type="match status" value="1"/>
</dbReference>
<dbReference type="InterPro" id="IPR013983">
    <property type="entry name" value="Ald_Fedxn_OxRdtase_N"/>
</dbReference>
<dbReference type="Gene3D" id="1.10.599.10">
    <property type="entry name" value="Aldehyde Ferredoxin Oxidoreductase Protein, subunit A, domain 3"/>
    <property type="match status" value="1"/>
</dbReference>
<protein>
    <submittedName>
        <fullName evidence="10">Aldehyde ferredoxin oxidoreductase family protein</fullName>
    </submittedName>
</protein>
<reference evidence="10" key="1">
    <citation type="submission" date="2022-04" db="EMBL/GenBank/DDBJ databases">
        <title>Desulfatitalea alkaliphila sp. nov., a novel anaerobic sulfate-reducing bacterium isolated from terrestrial mud volcano, Taman Peninsula, Russia.</title>
        <authorList>
            <person name="Khomyakova M.A."/>
            <person name="Merkel A.Y."/>
            <person name="Slobodkin A.I."/>
        </authorList>
    </citation>
    <scope>NUCLEOTIDE SEQUENCE</scope>
    <source>
        <strain evidence="10">M08but</strain>
    </source>
</reference>
<comment type="cofactor">
    <cofactor evidence="8">
        <name>tungstopterin</name>
        <dbReference type="ChEBI" id="CHEBI:30402"/>
    </cofactor>
</comment>
<dbReference type="Gene3D" id="3.60.9.10">
    <property type="entry name" value="Aldehyde ferredoxin oxidoreductase, N-terminal domain"/>
    <property type="match status" value="1"/>
</dbReference>
<organism evidence="10 11">
    <name type="scientific">Desulfatitalea alkaliphila</name>
    <dbReference type="NCBI Taxonomy" id="2929485"/>
    <lineage>
        <taxon>Bacteria</taxon>
        <taxon>Pseudomonadati</taxon>
        <taxon>Thermodesulfobacteriota</taxon>
        <taxon>Desulfobacteria</taxon>
        <taxon>Desulfobacterales</taxon>
        <taxon>Desulfosarcinaceae</taxon>
        <taxon>Desulfatitalea</taxon>
    </lineage>
</organism>
<dbReference type="PANTHER" id="PTHR30038:SF0">
    <property type="entry name" value="TUNGSTEN-CONTAINING ALDEHYDE FERREDOXIN OXIDOREDUCTASE"/>
    <property type="match status" value="1"/>
</dbReference>
<keyword evidence="3" id="KW-0004">4Fe-4S</keyword>
<evidence type="ECO:0000256" key="7">
    <source>
        <dbReference type="ARBA" id="ARBA00023014"/>
    </source>
</evidence>
<dbReference type="InterPro" id="IPR051919">
    <property type="entry name" value="W-dependent_AOR"/>
</dbReference>
<evidence type="ECO:0000256" key="8">
    <source>
        <dbReference type="ARBA" id="ARBA00049934"/>
    </source>
</evidence>
<gene>
    <name evidence="10" type="ORF">MRX98_20505</name>
</gene>
<keyword evidence="4" id="KW-0479">Metal-binding</keyword>
<dbReference type="AlphaFoldDB" id="A0AA41R507"/>
<dbReference type="GO" id="GO:0016625">
    <property type="term" value="F:oxidoreductase activity, acting on the aldehyde or oxo group of donors, iron-sulfur protein as acceptor"/>
    <property type="evidence" value="ECO:0007669"/>
    <property type="project" value="InterPro"/>
</dbReference>
<comment type="cofactor">
    <cofactor evidence="1">
        <name>[4Fe-4S] cluster</name>
        <dbReference type="ChEBI" id="CHEBI:49883"/>
    </cofactor>
</comment>
<keyword evidence="11" id="KW-1185">Reference proteome</keyword>
<dbReference type="SUPFAM" id="SSF48310">
    <property type="entry name" value="Aldehyde ferredoxin oxidoreductase, C-terminal domains"/>
    <property type="match status" value="1"/>
</dbReference>
<evidence type="ECO:0000256" key="6">
    <source>
        <dbReference type="ARBA" id="ARBA00023004"/>
    </source>
</evidence>
<accession>A0AA41R507</accession>
<comment type="similarity">
    <text evidence="2">Belongs to the AOR/FOR family.</text>
</comment>
<dbReference type="Gene3D" id="1.10.569.10">
    <property type="entry name" value="Aldehyde Ferredoxin Oxidoreductase Protein, subunit A, domain 2"/>
    <property type="match status" value="1"/>
</dbReference>
<evidence type="ECO:0000259" key="9">
    <source>
        <dbReference type="SMART" id="SM00790"/>
    </source>
</evidence>
<dbReference type="RefSeq" id="WP_246914603.1">
    <property type="nucleotide sequence ID" value="NZ_JALJRB010000038.1"/>
</dbReference>
<dbReference type="Pfam" id="PF02730">
    <property type="entry name" value="AFOR_N"/>
    <property type="match status" value="1"/>
</dbReference>
<dbReference type="GO" id="GO:0009055">
    <property type="term" value="F:electron transfer activity"/>
    <property type="evidence" value="ECO:0007669"/>
    <property type="project" value="InterPro"/>
</dbReference>